<gene>
    <name evidence="1" type="ORF">FHR34_005944</name>
</gene>
<dbReference type="InterPro" id="IPR046037">
    <property type="entry name" value="DUF5995"/>
</dbReference>
<keyword evidence="2" id="KW-1185">Reference proteome</keyword>
<dbReference type="EMBL" id="JACHJV010000001">
    <property type="protein sequence ID" value="MBB4926951.1"/>
    <property type="molecule type" value="Genomic_DNA"/>
</dbReference>
<dbReference type="Pfam" id="PF19458">
    <property type="entry name" value="DUF5995"/>
    <property type="match status" value="1"/>
</dbReference>
<name>A0A7W7R8V8_KITKI</name>
<dbReference type="AlphaFoldDB" id="A0A7W7R8V8"/>
<organism evidence="1 2">
    <name type="scientific">Kitasatospora kifunensis</name>
    <name type="common">Streptomyces kifunensis</name>
    <dbReference type="NCBI Taxonomy" id="58351"/>
    <lineage>
        <taxon>Bacteria</taxon>
        <taxon>Bacillati</taxon>
        <taxon>Actinomycetota</taxon>
        <taxon>Actinomycetes</taxon>
        <taxon>Kitasatosporales</taxon>
        <taxon>Streptomycetaceae</taxon>
        <taxon>Kitasatospora</taxon>
    </lineage>
</organism>
<proteinExistence type="predicted"/>
<dbReference type="Proteomes" id="UP000540506">
    <property type="component" value="Unassembled WGS sequence"/>
</dbReference>
<evidence type="ECO:0000313" key="1">
    <source>
        <dbReference type="EMBL" id="MBB4926951.1"/>
    </source>
</evidence>
<accession>A0A7W7R8V8</accession>
<protein>
    <submittedName>
        <fullName evidence="1">Uncharacterized protein</fullName>
    </submittedName>
</protein>
<comment type="caution">
    <text evidence="1">The sequence shown here is derived from an EMBL/GenBank/DDBJ whole genome shotgun (WGS) entry which is preliminary data.</text>
</comment>
<dbReference type="RefSeq" id="WP_184940753.1">
    <property type="nucleotide sequence ID" value="NZ_JACHJV010000001.1"/>
</dbReference>
<sequence>MTELLQEPSILTVDQILARMRELAPGFPPGDGVGVFHGMYLTVTELVAAKLTSGYFTDPAALALLDSLFAGRYLAAVDADAAGQRPPACWRPLFELRRRPGIHPLQAALSGMNTHIEHDLPLAVMDTAQRLGRDPLSFEADYRRVNELLAQVEAQVRAQLLPEPDPLRVAEPLLHVLGVWSIDRARAAAWDTVLALRGLRHAPLAYRAMVAALDDSVGVVSRALLTPLAA</sequence>
<evidence type="ECO:0000313" key="2">
    <source>
        <dbReference type="Proteomes" id="UP000540506"/>
    </source>
</evidence>
<reference evidence="1 2" key="1">
    <citation type="submission" date="2020-08" db="EMBL/GenBank/DDBJ databases">
        <title>Sequencing the genomes of 1000 actinobacteria strains.</title>
        <authorList>
            <person name="Klenk H.-P."/>
        </authorList>
    </citation>
    <scope>NUCLEOTIDE SEQUENCE [LARGE SCALE GENOMIC DNA]</scope>
    <source>
        <strain evidence="1 2">DSM 41654</strain>
    </source>
</reference>